<organism evidence="1 2">
    <name type="scientific">Phytophthora cactorum</name>
    <dbReference type="NCBI Taxonomy" id="29920"/>
    <lineage>
        <taxon>Eukaryota</taxon>
        <taxon>Sar</taxon>
        <taxon>Stramenopiles</taxon>
        <taxon>Oomycota</taxon>
        <taxon>Peronosporomycetes</taxon>
        <taxon>Peronosporales</taxon>
        <taxon>Peronosporaceae</taxon>
        <taxon>Phytophthora</taxon>
    </lineage>
</organism>
<dbReference type="Proteomes" id="UP000251314">
    <property type="component" value="Unassembled WGS sequence"/>
</dbReference>
<accession>A0A329S750</accession>
<gene>
    <name evidence="1" type="ORF">PC110_g10908</name>
</gene>
<sequence>MVRFGYSSDKLLAAAQQVQSVWDMCDVNEETTSGMTSILAYSG</sequence>
<dbReference type="VEuPathDB" id="FungiDB:PC110_g10908"/>
<comment type="caution">
    <text evidence="1">The sequence shown here is derived from an EMBL/GenBank/DDBJ whole genome shotgun (WGS) entry which is preliminary data.</text>
</comment>
<proteinExistence type="predicted"/>
<keyword evidence="2" id="KW-1185">Reference proteome</keyword>
<evidence type="ECO:0000313" key="2">
    <source>
        <dbReference type="Proteomes" id="UP000251314"/>
    </source>
</evidence>
<evidence type="ECO:0000313" key="1">
    <source>
        <dbReference type="EMBL" id="RAW32754.1"/>
    </source>
</evidence>
<dbReference type="AlphaFoldDB" id="A0A329S750"/>
<reference evidence="1 2" key="1">
    <citation type="submission" date="2018-01" db="EMBL/GenBank/DDBJ databases">
        <title>Draft genome of the strawberry crown rot pathogen Phytophthora cactorum.</title>
        <authorList>
            <person name="Armitage A.D."/>
            <person name="Lysoe E."/>
            <person name="Nellist C.F."/>
            <person name="Harrison R.J."/>
            <person name="Brurberg M.B."/>
        </authorList>
    </citation>
    <scope>NUCLEOTIDE SEQUENCE [LARGE SCALE GENOMIC DNA]</scope>
    <source>
        <strain evidence="1 2">10300</strain>
    </source>
</reference>
<protein>
    <submittedName>
        <fullName evidence="1">Uncharacterized protein</fullName>
    </submittedName>
</protein>
<name>A0A329S750_9STRA</name>
<dbReference type="EMBL" id="MJFZ01000265">
    <property type="protein sequence ID" value="RAW32754.1"/>
    <property type="molecule type" value="Genomic_DNA"/>
</dbReference>